<dbReference type="InterPro" id="IPR016193">
    <property type="entry name" value="Cytidine_deaminase-like"/>
</dbReference>
<dbReference type="Proteomes" id="UP001319861">
    <property type="component" value="Chromosome"/>
</dbReference>
<dbReference type="Gene3D" id="3.40.140.10">
    <property type="entry name" value="Cytidine Deaminase, domain 2"/>
    <property type="match status" value="1"/>
</dbReference>
<gene>
    <name evidence="2" type="ORF">SCMU_33630</name>
</gene>
<evidence type="ECO:0000259" key="1">
    <source>
        <dbReference type="PROSITE" id="PS51747"/>
    </source>
</evidence>
<name>A0ABN6FN28_SINCY</name>
<reference evidence="2 3" key="1">
    <citation type="journal article" date="2021" name="J. Biosci. Bioeng.">
        <title>Identification and characterization of a chc gene cluster responsible for the aromatization pathway of cyclohexanecarboxylate degradation in Sinomonas cyclohexanicum ATCC 51369.</title>
        <authorList>
            <person name="Yamamoto T."/>
            <person name="Hasegawa Y."/>
            <person name="Lau P.C.K."/>
            <person name="Iwaki H."/>
        </authorList>
    </citation>
    <scope>NUCLEOTIDE SEQUENCE [LARGE SCALE GENOMIC DNA]</scope>
    <source>
        <strain evidence="2 3">ATCC 51369</strain>
    </source>
</reference>
<sequence>MTTTTVHDTAQREDRTITDAGQLHLARAVQLAAQNVLENGGPFGAVVVTADGQIFDGVNRVTDSNDPTAHAEVTAIRTACRQLNTFDLTGAVLYSSCEPCPMCLASSLWARIDRVYFAADRHDAAEAGFDDAAFYDYFDTPVEQRSMPVAAVAPTGISRKAPFEQWASFAQRVEY</sequence>
<dbReference type="PANTHER" id="PTHR11079:SF161">
    <property type="entry name" value="CMP_DCMP-TYPE DEAMINASE DOMAIN-CONTAINING PROTEIN"/>
    <property type="match status" value="1"/>
</dbReference>
<dbReference type="Pfam" id="PF00383">
    <property type="entry name" value="dCMP_cyt_deam_1"/>
    <property type="match status" value="1"/>
</dbReference>
<keyword evidence="3" id="KW-1185">Reference proteome</keyword>
<dbReference type="PANTHER" id="PTHR11079">
    <property type="entry name" value="CYTOSINE DEAMINASE FAMILY MEMBER"/>
    <property type="match status" value="1"/>
</dbReference>
<feature type="domain" description="CMP/dCMP-type deaminase" evidence="1">
    <location>
        <begin position="19"/>
        <end position="132"/>
    </location>
</feature>
<dbReference type="SUPFAM" id="SSF53927">
    <property type="entry name" value="Cytidine deaminase-like"/>
    <property type="match status" value="1"/>
</dbReference>
<dbReference type="EMBL" id="AP024525">
    <property type="protein sequence ID" value="BCT77521.1"/>
    <property type="molecule type" value="Genomic_DNA"/>
</dbReference>
<dbReference type="RefSeq" id="WP_229230217.1">
    <property type="nucleotide sequence ID" value="NZ_AP024525.1"/>
</dbReference>
<evidence type="ECO:0000313" key="2">
    <source>
        <dbReference type="EMBL" id="BCT77521.1"/>
    </source>
</evidence>
<dbReference type="InterPro" id="IPR002125">
    <property type="entry name" value="CMP_dCMP_dom"/>
</dbReference>
<dbReference type="PROSITE" id="PS51747">
    <property type="entry name" value="CYT_DCMP_DEAMINASES_2"/>
    <property type="match status" value="1"/>
</dbReference>
<organism evidence="2 3">
    <name type="scientific">Sinomonas cyclohexanicum</name>
    <name type="common">Corynebacterium cyclohexanicum</name>
    <dbReference type="NCBI Taxonomy" id="322009"/>
    <lineage>
        <taxon>Bacteria</taxon>
        <taxon>Bacillati</taxon>
        <taxon>Actinomycetota</taxon>
        <taxon>Actinomycetes</taxon>
        <taxon>Micrococcales</taxon>
        <taxon>Micrococcaceae</taxon>
        <taxon>Sinomonas</taxon>
    </lineage>
</organism>
<protein>
    <submittedName>
        <fullName evidence="2">tRNA-specific adenosine deaminase</fullName>
    </submittedName>
</protein>
<accession>A0ABN6FN28</accession>
<proteinExistence type="predicted"/>
<evidence type="ECO:0000313" key="3">
    <source>
        <dbReference type="Proteomes" id="UP001319861"/>
    </source>
</evidence>
<dbReference type="CDD" id="cd01285">
    <property type="entry name" value="nucleoside_deaminase"/>
    <property type="match status" value="1"/>
</dbReference>